<reference evidence="1 2" key="1">
    <citation type="submission" date="2014-08" db="EMBL/GenBank/DDBJ databases">
        <title>Clostridium innocuum, an unnegligible vancomycin-resistant pathogen causing extra-intestinal infections.</title>
        <authorList>
            <person name="Feng Y."/>
            <person name="Chiu C.-H."/>
        </authorList>
    </citation>
    <scope>NUCLEOTIDE SEQUENCE [LARGE SCALE GENOMIC DNA]</scope>
    <source>
        <strain evidence="1 2">AN88</strain>
    </source>
</reference>
<dbReference type="RefSeq" id="WP_044907052.1">
    <property type="nucleotide sequence ID" value="NZ_JQIF01000092.1"/>
</dbReference>
<name>A0A099I2I8_CLOIN</name>
<dbReference type="AlphaFoldDB" id="A0A099I2I8"/>
<evidence type="ECO:0000313" key="2">
    <source>
        <dbReference type="Proteomes" id="UP000030008"/>
    </source>
</evidence>
<protein>
    <submittedName>
        <fullName evidence="1">Uncharacterized protein</fullName>
    </submittedName>
</protein>
<comment type="caution">
    <text evidence="1">The sequence shown here is derived from an EMBL/GenBank/DDBJ whole genome shotgun (WGS) entry which is preliminary data.</text>
</comment>
<gene>
    <name evidence="1" type="ORF">CIAN88_17480</name>
</gene>
<organism evidence="1 2">
    <name type="scientific">Clostridium innocuum</name>
    <dbReference type="NCBI Taxonomy" id="1522"/>
    <lineage>
        <taxon>Bacteria</taxon>
        <taxon>Bacillati</taxon>
        <taxon>Bacillota</taxon>
        <taxon>Clostridia</taxon>
        <taxon>Eubacteriales</taxon>
        <taxon>Clostridiaceae</taxon>
        <taxon>Clostridium</taxon>
    </lineage>
</organism>
<accession>A0A099I2I8</accession>
<dbReference type="Proteomes" id="UP000030008">
    <property type="component" value="Unassembled WGS sequence"/>
</dbReference>
<evidence type="ECO:0000313" key="1">
    <source>
        <dbReference type="EMBL" id="KGJ51895.1"/>
    </source>
</evidence>
<proteinExistence type="predicted"/>
<sequence>MVARPVIDFAAMLYEVSSRPVCSSREPVVVNMIWHIVERIQLGYALFIAGQNLSYSIYYVNADLNFLILYNDIHILSGF</sequence>
<dbReference type="EMBL" id="JQIF01000092">
    <property type="protein sequence ID" value="KGJ51895.1"/>
    <property type="molecule type" value="Genomic_DNA"/>
</dbReference>